<reference evidence="1" key="1">
    <citation type="submission" date="2023-07" db="EMBL/GenBank/DDBJ databases">
        <authorList>
            <consortium name="AG Swart"/>
            <person name="Singh M."/>
            <person name="Singh A."/>
            <person name="Seah K."/>
            <person name="Emmerich C."/>
        </authorList>
    </citation>
    <scope>NUCLEOTIDE SEQUENCE</scope>
    <source>
        <strain evidence="1">DP1</strain>
    </source>
</reference>
<proteinExistence type="predicted"/>
<keyword evidence="2" id="KW-1185">Reference proteome</keyword>
<comment type="caution">
    <text evidence="1">The sequence shown here is derived from an EMBL/GenBank/DDBJ whole genome shotgun (WGS) entry which is preliminary data.</text>
</comment>
<dbReference type="Proteomes" id="UP001295684">
    <property type="component" value="Unassembled WGS sequence"/>
</dbReference>
<protein>
    <submittedName>
        <fullName evidence="1">Uncharacterized protein</fullName>
    </submittedName>
</protein>
<gene>
    <name evidence="1" type="ORF">ECRASSUSDP1_LOCUS28647</name>
</gene>
<dbReference type="EMBL" id="CAMPGE010029540">
    <property type="protein sequence ID" value="CAI2387021.1"/>
    <property type="molecule type" value="Genomic_DNA"/>
</dbReference>
<accession>A0AAD2DC25</accession>
<dbReference type="AlphaFoldDB" id="A0AAD2DC25"/>
<name>A0AAD2DC25_EUPCR</name>
<evidence type="ECO:0000313" key="2">
    <source>
        <dbReference type="Proteomes" id="UP001295684"/>
    </source>
</evidence>
<evidence type="ECO:0000313" key="1">
    <source>
        <dbReference type="EMBL" id="CAI2387021.1"/>
    </source>
</evidence>
<organism evidence="1 2">
    <name type="scientific">Euplotes crassus</name>
    <dbReference type="NCBI Taxonomy" id="5936"/>
    <lineage>
        <taxon>Eukaryota</taxon>
        <taxon>Sar</taxon>
        <taxon>Alveolata</taxon>
        <taxon>Ciliophora</taxon>
        <taxon>Intramacronucleata</taxon>
        <taxon>Spirotrichea</taxon>
        <taxon>Hypotrichia</taxon>
        <taxon>Euplotida</taxon>
        <taxon>Euplotidae</taxon>
        <taxon>Moneuplotes</taxon>
    </lineage>
</organism>
<sequence>MLIHPPVQSPKCVIEQLFQKSRNTNFKPKSVYFTSKIGTQTKTPSGYPNLGRANSCRGKMTNKKILANKAQIITPNDCGDPRIGWLTTISSKKSLKVPRYKPTILNNKFPLRSQGFQKNKNILEHKIANQQSADTKIRLLNATPHEKSLLKNRVAYNKIVLERVNFEKKRRGTNMKKYLHETCIVRKDIKRANYYILNTSARNSQFKGKI</sequence>